<name>A0A397WM53_9ARCH</name>
<proteinExistence type="predicted"/>
<evidence type="ECO:0000313" key="2">
    <source>
        <dbReference type="Proteomes" id="UP000266622"/>
    </source>
</evidence>
<evidence type="ECO:0000313" key="1">
    <source>
        <dbReference type="EMBL" id="RIB35108.1"/>
    </source>
</evidence>
<sequence length="176" mass="20318">MGVNRYIIDELGQTSTGARVYMIKGVNLDDILESRFNLSSELNMKINELKLRLNKGKNIVYRAFDPLQFKYVISEGTDRTPEYISQQDPYKSDTIYAGSLEKAMEHAREPFKERGLACLSLYDKDKLEEVDFYAYKPKTSFKDALLGVICLSESYLSDIYKSLLEFDLLSSRGKYR</sequence>
<reference evidence="1 2" key="1">
    <citation type="journal article" date="2018" name="Syst. Appl. Microbiol.">
        <title>A new symbiotic nanoarchaeote (Candidatus Nanoclepta minutus) and its host (Zestosphaera tikiterensis gen. nov., sp. nov.) from a New Zealand hot spring.</title>
        <authorList>
            <person name="St John E."/>
            <person name="Liu Y."/>
            <person name="Podar M."/>
            <person name="Stott M.B."/>
            <person name="Meneghin J."/>
            <person name="Chen Z."/>
            <person name="Lagutin K."/>
            <person name="Mitchell K."/>
            <person name="Reysenbach A.L."/>
        </authorList>
    </citation>
    <scope>NUCLEOTIDE SEQUENCE [LARGE SCALE GENOMIC DNA]</scope>
    <source>
        <strain evidence="1">NZ3</strain>
    </source>
</reference>
<protein>
    <submittedName>
        <fullName evidence="1">Uncharacterized protein</fullName>
    </submittedName>
</protein>
<dbReference type="Proteomes" id="UP000266622">
    <property type="component" value="Unassembled WGS sequence"/>
</dbReference>
<dbReference type="AlphaFoldDB" id="A0A397WM53"/>
<dbReference type="EMBL" id="MWMI01000006">
    <property type="protein sequence ID" value="RIB35108.1"/>
    <property type="molecule type" value="Genomic_DNA"/>
</dbReference>
<accession>A0A397WM53</accession>
<comment type="caution">
    <text evidence="1">The sequence shown here is derived from an EMBL/GenBank/DDBJ whole genome shotgun (WGS) entry which is preliminary data.</text>
</comment>
<gene>
    <name evidence="1" type="ORF">BXU00_03180</name>
</gene>
<organism evidence="1 2">
    <name type="scientific">Candidatus Nanoclepta minutus</name>
    <dbReference type="NCBI Taxonomy" id="1940235"/>
    <lineage>
        <taxon>Archaea</taxon>
        <taxon>Nanobdellota</taxon>
        <taxon>Candidatus Nanoclepta</taxon>
    </lineage>
</organism>